<dbReference type="Proteomes" id="UP001347796">
    <property type="component" value="Unassembled WGS sequence"/>
</dbReference>
<evidence type="ECO:0000256" key="2">
    <source>
        <dbReference type="ARBA" id="ARBA00022771"/>
    </source>
</evidence>
<dbReference type="GO" id="GO:0008270">
    <property type="term" value="F:zinc ion binding"/>
    <property type="evidence" value="ECO:0007669"/>
    <property type="project" value="UniProtKB-KW"/>
</dbReference>
<gene>
    <name evidence="6" type="ORF">SNE40_021771</name>
</gene>
<dbReference type="PANTHER" id="PTHR20956">
    <property type="entry name" value="HEH2P"/>
    <property type="match status" value="1"/>
</dbReference>
<accession>A0AAN8G8D6</accession>
<sequence length="379" mass="43930">MVLVDNSSIVTPTTNISFHEDVFERSMEEDMVCEPSSATTVPEFTVVNSGSQKGKDKLVDANGYTYVKKSSTERKVYWRCSIRTTKHRRGATVIQTMYPDEFVTGKITHNHPSQPGKLHAVIQRKEVKDVAISNPFRSARVIFEEVANKFLQEDQPLYSRENPENLIRAANRIREKTRPKDPRDLDFIVNEEAIPNDFLRADVTVKGERHLMFSTTRQLSLLAKSSQWFVDGTFKIVKKPFHQLVSIHSFVKSGSQMKMVPLCYILMSRRRKIDYIKVLRKLVGLMPEEPNVKCATMDFEAATWRAFEKVLPDVKVKGCLFHFTQAIWRRCQELGLQKKYRTHKGTSDFIRKLMSLPFLPKSHILEVFQNFMPRLIRID</sequence>
<dbReference type="Gene3D" id="2.20.25.240">
    <property type="match status" value="1"/>
</dbReference>
<dbReference type="InterPro" id="IPR007588">
    <property type="entry name" value="Znf_FLYWCH"/>
</dbReference>
<dbReference type="Pfam" id="PF10551">
    <property type="entry name" value="MULE"/>
    <property type="match status" value="1"/>
</dbReference>
<dbReference type="InterPro" id="IPR018289">
    <property type="entry name" value="MULE_transposase_dom"/>
</dbReference>
<keyword evidence="1" id="KW-0479">Metal-binding</keyword>
<keyword evidence="3" id="KW-0862">Zinc</keyword>
<name>A0AAN8G8D6_PATCE</name>
<reference evidence="6 7" key="1">
    <citation type="submission" date="2024-01" db="EMBL/GenBank/DDBJ databases">
        <title>The genome of the rayed Mediterranean limpet Patella caerulea (Linnaeus, 1758).</title>
        <authorList>
            <person name="Anh-Thu Weber A."/>
            <person name="Halstead-Nussloch G."/>
        </authorList>
    </citation>
    <scope>NUCLEOTIDE SEQUENCE [LARGE SCALE GENOMIC DNA]</scope>
    <source>
        <strain evidence="6">AATW-2023a</strain>
        <tissue evidence="6">Whole specimen</tissue>
    </source>
</reference>
<dbReference type="PANTHER" id="PTHR20956:SF12">
    <property type="entry name" value="FLYWCH-TYPE DOMAIN-CONTAINING PROTEIN"/>
    <property type="match status" value="1"/>
</dbReference>
<evidence type="ECO:0000256" key="3">
    <source>
        <dbReference type="ARBA" id="ARBA00022833"/>
    </source>
</evidence>
<evidence type="ECO:0000259" key="4">
    <source>
        <dbReference type="Pfam" id="PF04500"/>
    </source>
</evidence>
<organism evidence="6 7">
    <name type="scientific">Patella caerulea</name>
    <name type="common">Rayed Mediterranean limpet</name>
    <dbReference type="NCBI Taxonomy" id="87958"/>
    <lineage>
        <taxon>Eukaryota</taxon>
        <taxon>Metazoa</taxon>
        <taxon>Spiralia</taxon>
        <taxon>Lophotrochozoa</taxon>
        <taxon>Mollusca</taxon>
        <taxon>Gastropoda</taxon>
        <taxon>Patellogastropoda</taxon>
        <taxon>Patelloidea</taxon>
        <taxon>Patellidae</taxon>
        <taxon>Patella</taxon>
    </lineage>
</organism>
<evidence type="ECO:0000313" key="6">
    <source>
        <dbReference type="EMBL" id="KAK6167833.1"/>
    </source>
</evidence>
<feature type="domain" description="MULE transposase" evidence="5">
    <location>
        <begin position="228"/>
        <end position="325"/>
    </location>
</feature>
<protein>
    <recommendedName>
        <fullName evidence="8">MULE transposase domain-containing protein</fullName>
    </recommendedName>
</protein>
<evidence type="ECO:0000256" key="1">
    <source>
        <dbReference type="ARBA" id="ARBA00022723"/>
    </source>
</evidence>
<keyword evidence="2" id="KW-0863">Zinc-finger</keyword>
<feature type="domain" description="FLYWCH-type" evidence="4">
    <location>
        <begin position="51"/>
        <end position="111"/>
    </location>
</feature>
<dbReference type="EMBL" id="JAZGQO010000018">
    <property type="protein sequence ID" value="KAK6167833.1"/>
    <property type="molecule type" value="Genomic_DNA"/>
</dbReference>
<dbReference type="AlphaFoldDB" id="A0AAN8G8D6"/>
<keyword evidence="7" id="KW-1185">Reference proteome</keyword>
<evidence type="ECO:0000259" key="5">
    <source>
        <dbReference type="Pfam" id="PF10551"/>
    </source>
</evidence>
<dbReference type="Pfam" id="PF04500">
    <property type="entry name" value="FLYWCH"/>
    <property type="match status" value="1"/>
</dbReference>
<evidence type="ECO:0008006" key="8">
    <source>
        <dbReference type="Google" id="ProtNLM"/>
    </source>
</evidence>
<proteinExistence type="predicted"/>
<comment type="caution">
    <text evidence="6">The sequence shown here is derived from an EMBL/GenBank/DDBJ whole genome shotgun (WGS) entry which is preliminary data.</text>
</comment>
<evidence type="ECO:0000313" key="7">
    <source>
        <dbReference type="Proteomes" id="UP001347796"/>
    </source>
</evidence>